<keyword evidence="2" id="KW-1185">Reference proteome</keyword>
<accession>A0AA35ZK08</accession>
<organism evidence="1 2">
    <name type="scientific">Lactuca saligna</name>
    <name type="common">Willowleaf lettuce</name>
    <dbReference type="NCBI Taxonomy" id="75948"/>
    <lineage>
        <taxon>Eukaryota</taxon>
        <taxon>Viridiplantae</taxon>
        <taxon>Streptophyta</taxon>
        <taxon>Embryophyta</taxon>
        <taxon>Tracheophyta</taxon>
        <taxon>Spermatophyta</taxon>
        <taxon>Magnoliopsida</taxon>
        <taxon>eudicotyledons</taxon>
        <taxon>Gunneridae</taxon>
        <taxon>Pentapetalae</taxon>
        <taxon>asterids</taxon>
        <taxon>campanulids</taxon>
        <taxon>Asterales</taxon>
        <taxon>Asteraceae</taxon>
        <taxon>Cichorioideae</taxon>
        <taxon>Cichorieae</taxon>
        <taxon>Lactucinae</taxon>
        <taxon>Lactuca</taxon>
    </lineage>
</organism>
<dbReference type="PANTHER" id="PTHR35478:SF1">
    <property type="entry name" value="ZINC FINGER FYVE DOMAIN-CONTAINING PROTEIN 26"/>
    <property type="match status" value="1"/>
</dbReference>
<evidence type="ECO:0000313" key="2">
    <source>
        <dbReference type="Proteomes" id="UP001177003"/>
    </source>
</evidence>
<proteinExistence type="predicted"/>
<dbReference type="AlphaFoldDB" id="A0AA35ZK08"/>
<dbReference type="Proteomes" id="UP001177003">
    <property type="component" value="Chromosome 7"/>
</dbReference>
<gene>
    <name evidence="1" type="ORF">LSALG_LOCUS33002</name>
</gene>
<sequence length="89" mass="10139">MSGSLTDGPGSVQKHDAERLFFEFALDQSERFPTLNRWIQMQANLHRLSEVAITAEHSVNDGIEAKTSVKRFWEHDSDSDLEHDELALV</sequence>
<evidence type="ECO:0000313" key="1">
    <source>
        <dbReference type="EMBL" id="CAI9294006.1"/>
    </source>
</evidence>
<name>A0AA35ZK08_LACSI</name>
<dbReference type="EMBL" id="OX465083">
    <property type="protein sequence ID" value="CAI9294006.1"/>
    <property type="molecule type" value="Genomic_DNA"/>
</dbReference>
<reference evidence="1" key="1">
    <citation type="submission" date="2023-04" db="EMBL/GenBank/DDBJ databases">
        <authorList>
            <person name="Vijverberg K."/>
            <person name="Xiong W."/>
            <person name="Schranz E."/>
        </authorList>
    </citation>
    <scope>NUCLEOTIDE SEQUENCE</scope>
</reference>
<protein>
    <submittedName>
        <fullName evidence="1">Uncharacterized protein</fullName>
    </submittedName>
</protein>
<dbReference type="PANTHER" id="PTHR35478">
    <property type="entry name" value="ZINC FINGER FYVE DOMAIN PROTEIN"/>
    <property type="match status" value="1"/>
</dbReference>